<gene>
    <name evidence="3" type="ORF">MZV50_16120</name>
</gene>
<sequence>MSPVSSSKIYADRFAGRVAVVTGGASGLGKAVAARIVAEGGRVSLWDLDAEGLKAAAAEVGAAHTFALDVSDEAAVLAAGKAANEALGRIDVLVASAGITGATAPVYEYPTDSWKRVFDINVNGVFYSCKSVVPHMLANGYGRIVNVASVAGKEGNPNAGAYSASKAAVIGLTKSLGKELATKGVIVNSLTPATFESPILEQLPQSQVDYMRGKIPMGRLGEVHESAAMVCFMASEECSFTTAATFDTSGGRTTF</sequence>
<evidence type="ECO:0000313" key="3">
    <source>
        <dbReference type="EMBL" id="USQ94129.1"/>
    </source>
</evidence>
<proteinExistence type="inferred from homology"/>
<comment type="similarity">
    <text evidence="1 2">Belongs to the short-chain dehydrogenases/reductases (SDR) family.</text>
</comment>
<dbReference type="PRINTS" id="PR00081">
    <property type="entry name" value="GDHRDH"/>
</dbReference>
<dbReference type="EMBL" id="CP096040">
    <property type="protein sequence ID" value="USQ94129.1"/>
    <property type="molecule type" value="Genomic_DNA"/>
</dbReference>
<accession>A0ABY4ZNE6</accession>
<reference evidence="3 4" key="1">
    <citation type="submission" date="2022-04" db="EMBL/GenBank/DDBJ databases">
        <title>Genome sequence of soybean root-associated Caulobacter segnis RL271.</title>
        <authorList>
            <person name="Longley R."/>
            <person name="Bonito G."/>
            <person name="Trigodet F."/>
            <person name="Crosson S."/>
            <person name="Fiebig A."/>
        </authorList>
    </citation>
    <scope>NUCLEOTIDE SEQUENCE [LARGE SCALE GENOMIC DNA]</scope>
    <source>
        <strain evidence="3 4">RL271</strain>
    </source>
</reference>
<dbReference type="SUPFAM" id="SSF51735">
    <property type="entry name" value="NAD(P)-binding Rossmann-fold domains"/>
    <property type="match status" value="1"/>
</dbReference>
<dbReference type="PANTHER" id="PTHR42760:SF129">
    <property type="entry name" value="OXIDOREDUCTASE"/>
    <property type="match status" value="1"/>
</dbReference>
<dbReference type="Proteomes" id="UP001057520">
    <property type="component" value="Chromosome"/>
</dbReference>
<organism evidence="3 4">
    <name type="scientific">Caulobacter segnis</name>
    <dbReference type="NCBI Taxonomy" id="88688"/>
    <lineage>
        <taxon>Bacteria</taxon>
        <taxon>Pseudomonadati</taxon>
        <taxon>Pseudomonadota</taxon>
        <taxon>Alphaproteobacteria</taxon>
        <taxon>Caulobacterales</taxon>
        <taxon>Caulobacteraceae</taxon>
        <taxon>Caulobacter</taxon>
    </lineage>
</organism>
<dbReference type="InterPro" id="IPR002347">
    <property type="entry name" value="SDR_fam"/>
</dbReference>
<protein>
    <submittedName>
        <fullName evidence="3">SDR family oxidoreductase</fullName>
    </submittedName>
</protein>
<evidence type="ECO:0000256" key="1">
    <source>
        <dbReference type="ARBA" id="ARBA00006484"/>
    </source>
</evidence>
<dbReference type="PROSITE" id="PS00061">
    <property type="entry name" value="ADH_SHORT"/>
    <property type="match status" value="1"/>
</dbReference>
<dbReference type="Gene3D" id="3.40.50.720">
    <property type="entry name" value="NAD(P)-binding Rossmann-like Domain"/>
    <property type="match status" value="1"/>
</dbReference>
<dbReference type="InterPro" id="IPR036291">
    <property type="entry name" value="NAD(P)-bd_dom_sf"/>
</dbReference>
<dbReference type="Pfam" id="PF00106">
    <property type="entry name" value="adh_short"/>
    <property type="match status" value="1"/>
</dbReference>
<evidence type="ECO:0000313" key="4">
    <source>
        <dbReference type="Proteomes" id="UP001057520"/>
    </source>
</evidence>
<dbReference type="InterPro" id="IPR020904">
    <property type="entry name" value="Sc_DH/Rdtase_CS"/>
</dbReference>
<name>A0ABY4ZNE6_9CAUL</name>
<evidence type="ECO:0000256" key="2">
    <source>
        <dbReference type="RuleBase" id="RU000363"/>
    </source>
</evidence>
<dbReference type="PANTHER" id="PTHR42760">
    <property type="entry name" value="SHORT-CHAIN DEHYDROGENASES/REDUCTASES FAMILY MEMBER"/>
    <property type="match status" value="1"/>
</dbReference>
<dbReference type="PRINTS" id="PR00080">
    <property type="entry name" value="SDRFAMILY"/>
</dbReference>
<keyword evidence="4" id="KW-1185">Reference proteome</keyword>